<evidence type="ECO:0000256" key="2">
    <source>
        <dbReference type="ARBA" id="ARBA00010610"/>
    </source>
</evidence>
<dbReference type="GO" id="GO:0003681">
    <property type="term" value="F:bent DNA binding"/>
    <property type="evidence" value="ECO:0007669"/>
    <property type="project" value="TreeGrafter"/>
</dbReference>
<comment type="subcellular location">
    <subcellularLocation>
        <location evidence="1">Cytoplasm</location>
        <location evidence="1">Nucleoid</location>
    </subcellularLocation>
</comment>
<reference evidence="7 8" key="1">
    <citation type="submission" date="2016-08" db="EMBL/GenBank/DDBJ databases">
        <title>Evolution of the type three secretion system and type three effector repertoires in Xanthomonas.</title>
        <authorList>
            <person name="Merda D."/>
            <person name="Briand M."/>
            <person name="Bosis E."/>
            <person name="Rousseau C."/>
            <person name="Portier P."/>
            <person name="Jacques M.-A."/>
            <person name="Fischer-Le Saux M."/>
        </authorList>
    </citation>
    <scope>NUCLEOTIDE SEQUENCE [LARGE SCALE GENOMIC DNA]</scope>
    <source>
        <strain evidence="7 8">CFBP 3122</strain>
    </source>
</reference>
<evidence type="ECO:0000313" key="8">
    <source>
        <dbReference type="Proteomes" id="UP000238270"/>
    </source>
</evidence>
<dbReference type="PANTHER" id="PTHR38097">
    <property type="match status" value="1"/>
</dbReference>
<feature type="domain" description="DNA-binding protein H-NS-like C-terminal" evidence="6">
    <location>
        <begin position="75"/>
        <end position="120"/>
    </location>
</feature>
<dbReference type="GO" id="GO:0003680">
    <property type="term" value="F:minor groove of adenine-thymine-rich DNA binding"/>
    <property type="evidence" value="ECO:0007669"/>
    <property type="project" value="TreeGrafter"/>
</dbReference>
<accession>A0A2S6Z6X8</accession>
<dbReference type="Proteomes" id="UP000238270">
    <property type="component" value="Unassembled WGS sequence"/>
</dbReference>
<evidence type="ECO:0000256" key="5">
    <source>
        <dbReference type="SAM" id="MobiDB-lite"/>
    </source>
</evidence>
<protein>
    <submittedName>
        <fullName evidence="7">DNA-binding protein</fullName>
    </submittedName>
</protein>
<feature type="region of interest" description="Disordered" evidence="5">
    <location>
        <begin position="57"/>
        <end position="101"/>
    </location>
</feature>
<evidence type="ECO:0000313" key="7">
    <source>
        <dbReference type="EMBL" id="PPT77377.1"/>
    </source>
</evidence>
<dbReference type="GO" id="GO:0009295">
    <property type="term" value="C:nucleoid"/>
    <property type="evidence" value="ECO:0007669"/>
    <property type="project" value="UniProtKB-SubCell"/>
</dbReference>
<dbReference type="GO" id="GO:0000976">
    <property type="term" value="F:transcription cis-regulatory region binding"/>
    <property type="evidence" value="ECO:0007669"/>
    <property type="project" value="TreeGrafter"/>
</dbReference>
<dbReference type="EMBL" id="MIGV01000004">
    <property type="protein sequence ID" value="PPT77377.1"/>
    <property type="molecule type" value="Genomic_DNA"/>
</dbReference>
<name>A0A2S6Z6X8_9XANT</name>
<dbReference type="SMART" id="SM00528">
    <property type="entry name" value="HNS"/>
    <property type="match status" value="1"/>
</dbReference>
<sequence>MSIDLSGLSAKQLGALIKNAKKQQTVVAKRTPIAKVRTQLTRAAKAQGYSIEELFGASAGPGRPAAAAKPGPRAGRKLGKVPPKYRNPSNPQEAWTGRGKQPRWLAELTAAGKKVEDFLISKVGNKKTPAKKAAPRKAATKRATKKSKAA</sequence>
<organism evidence="7 8">
    <name type="scientific">Xanthomonas arboricola pv. populi</name>
    <dbReference type="NCBI Taxonomy" id="487823"/>
    <lineage>
        <taxon>Bacteria</taxon>
        <taxon>Pseudomonadati</taxon>
        <taxon>Pseudomonadota</taxon>
        <taxon>Gammaproteobacteria</taxon>
        <taxon>Lysobacterales</taxon>
        <taxon>Lysobacteraceae</taxon>
        <taxon>Xanthomonas</taxon>
    </lineage>
</organism>
<feature type="compositionally biased region" description="Basic residues" evidence="5">
    <location>
        <begin position="124"/>
        <end position="150"/>
    </location>
</feature>
<dbReference type="AlphaFoldDB" id="A0A2S6Z6X8"/>
<evidence type="ECO:0000259" key="6">
    <source>
        <dbReference type="SMART" id="SM00528"/>
    </source>
</evidence>
<dbReference type="GO" id="GO:0001217">
    <property type="term" value="F:DNA-binding transcription repressor activity"/>
    <property type="evidence" value="ECO:0007669"/>
    <property type="project" value="TreeGrafter"/>
</dbReference>
<dbReference type="Pfam" id="PF00816">
    <property type="entry name" value="Histone_HNS"/>
    <property type="match status" value="1"/>
</dbReference>
<dbReference type="Gene3D" id="4.10.430.10">
    <property type="entry name" value="Histone-like protein H-NS, C-terminal domain"/>
    <property type="match status" value="1"/>
</dbReference>
<dbReference type="FunFam" id="4.10.430.10:FF:000002">
    <property type="entry name" value="DNA-binding protein"/>
    <property type="match status" value="1"/>
</dbReference>
<gene>
    <name evidence="7" type="ORF">XaplCFBP3122_05200</name>
</gene>
<comment type="caution">
    <text evidence="7">The sequence shown here is derived from an EMBL/GenBank/DDBJ whole genome shotgun (WGS) entry which is preliminary data.</text>
</comment>
<proteinExistence type="inferred from homology"/>
<evidence type="ECO:0000256" key="4">
    <source>
        <dbReference type="ARBA" id="ARBA00023125"/>
    </source>
</evidence>
<dbReference type="SUPFAM" id="SSF81273">
    <property type="entry name" value="H-NS histone-like proteins"/>
    <property type="match status" value="1"/>
</dbReference>
<keyword evidence="4 7" id="KW-0238">DNA-binding</keyword>
<feature type="region of interest" description="Disordered" evidence="5">
    <location>
        <begin position="120"/>
        <end position="150"/>
    </location>
</feature>
<evidence type="ECO:0000256" key="1">
    <source>
        <dbReference type="ARBA" id="ARBA00004453"/>
    </source>
</evidence>
<keyword evidence="3" id="KW-0963">Cytoplasm</keyword>
<dbReference type="InterPro" id="IPR027444">
    <property type="entry name" value="H-NS_C_dom"/>
</dbReference>
<evidence type="ECO:0000256" key="3">
    <source>
        <dbReference type="ARBA" id="ARBA00022490"/>
    </source>
</evidence>
<dbReference type="InterPro" id="IPR037150">
    <property type="entry name" value="H-NS_C_dom_sf"/>
</dbReference>
<dbReference type="GO" id="GO:0005829">
    <property type="term" value="C:cytosol"/>
    <property type="evidence" value="ECO:0007669"/>
    <property type="project" value="TreeGrafter"/>
</dbReference>
<dbReference type="RefSeq" id="WP_104597210.1">
    <property type="nucleotide sequence ID" value="NZ_MIGV01000004.1"/>
</dbReference>
<dbReference type="PANTHER" id="PTHR38097:SF2">
    <property type="entry name" value="DNA-BINDING PROTEIN STPA"/>
    <property type="match status" value="1"/>
</dbReference>
<dbReference type="GO" id="GO:0032993">
    <property type="term" value="C:protein-DNA complex"/>
    <property type="evidence" value="ECO:0007669"/>
    <property type="project" value="TreeGrafter"/>
</dbReference>
<feature type="compositionally biased region" description="Low complexity" evidence="5">
    <location>
        <begin position="57"/>
        <end position="73"/>
    </location>
</feature>
<comment type="similarity">
    <text evidence="2">Belongs to the histone-like protein H-NS family.</text>
</comment>